<evidence type="ECO:0000313" key="1">
    <source>
        <dbReference type="EMBL" id="TMV11407.1"/>
    </source>
</evidence>
<accession>A0ABY2X6J2</accession>
<protein>
    <submittedName>
        <fullName evidence="1">Uncharacterized protein</fullName>
    </submittedName>
</protein>
<gene>
    <name evidence="1" type="ORF">FGK64_14050</name>
</gene>
<proteinExistence type="predicted"/>
<organism evidence="1 2">
    <name type="scientific">Arenibacterium halophilum</name>
    <dbReference type="NCBI Taxonomy" id="2583821"/>
    <lineage>
        <taxon>Bacteria</taxon>
        <taxon>Pseudomonadati</taxon>
        <taxon>Pseudomonadota</taxon>
        <taxon>Alphaproteobacteria</taxon>
        <taxon>Rhodobacterales</taxon>
        <taxon>Paracoccaceae</taxon>
        <taxon>Arenibacterium</taxon>
    </lineage>
</organism>
<reference evidence="1 2" key="1">
    <citation type="submission" date="2019-05" db="EMBL/GenBank/DDBJ databases">
        <title>Marivita sp. nov. isolated from sea sediment.</title>
        <authorList>
            <person name="Kim W."/>
        </authorList>
    </citation>
    <scope>NUCLEOTIDE SEQUENCE [LARGE SCALE GENOMIC DNA]</scope>
    <source>
        <strain evidence="1 2">CAU 1492</strain>
    </source>
</reference>
<keyword evidence="2" id="KW-1185">Reference proteome</keyword>
<comment type="caution">
    <text evidence="1">The sequence shown here is derived from an EMBL/GenBank/DDBJ whole genome shotgun (WGS) entry which is preliminary data.</text>
</comment>
<evidence type="ECO:0000313" key="2">
    <source>
        <dbReference type="Proteomes" id="UP001191082"/>
    </source>
</evidence>
<dbReference type="RefSeq" id="WP_138864473.1">
    <property type="nucleotide sequence ID" value="NZ_VCPC01000003.1"/>
</dbReference>
<dbReference type="EMBL" id="VCPC01000003">
    <property type="protein sequence ID" value="TMV11407.1"/>
    <property type="molecule type" value="Genomic_DNA"/>
</dbReference>
<name>A0ABY2X6J2_9RHOB</name>
<sequence length="122" mass="13105">MTDTKFQIVPPPADAPMPTVWSERIRGTTETALDCESAASLACHLSGSFTRAKSWADLVIALAKRGFGLQFEDTRLVLVNDNTGMSLCTCASIGHSFASLMARLGKPSVQADSHRVIVRPQA</sequence>
<dbReference type="Proteomes" id="UP001191082">
    <property type="component" value="Unassembled WGS sequence"/>
</dbReference>